<comment type="caution">
    <text evidence="2">The sequence shown here is derived from an EMBL/GenBank/DDBJ whole genome shotgun (WGS) entry which is preliminary data.</text>
</comment>
<dbReference type="RefSeq" id="WP_238273935.1">
    <property type="nucleotide sequence ID" value="NZ_BPQR01000010.1"/>
</dbReference>
<dbReference type="Proteomes" id="UP001055102">
    <property type="component" value="Unassembled WGS sequence"/>
</dbReference>
<evidence type="ECO:0000313" key="3">
    <source>
        <dbReference type="Proteomes" id="UP001055102"/>
    </source>
</evidence>
<feature type="region of interest" description="Disordered" evidence="1">
    <location>
        <begin position="37"/>
        <end position="57"/>
    </location>
</feature>
<gene>
    <name evidence="2" type="ORF">AOPFMNJM_0541</name>
</gene>
<name>A0ABQ4STS5_9HYPH</name>
<dbReference type="EMBL" id="BPQR01000010">
    <property type="protein sequence ID" value="GJE05243.1"/>
    <property type="molecule type" value="Genomic_DNA"/>
</dbReference>
<keyword evidence="3" id="KW-1185">Reference proteome</keyword>
<reference evidence="2" key="1">
    <citation type="journal article" date="2021" name="Front. Microbiol.">
        <title>Comprehensive Comparative Genomics and Phenotyping of Methylobacterium Species.</title>
        <authorList>
            <person name="Alessa O."/>
            <person name="Ogura Y."/>
            <person name="Fujitani Y."/>
            <person name="Takami H."/>
            <person name="Hayashi T."/>
            <person name="Sahin N."/>
            <person name="Tani A."/>
        </authorList>
    </citation>
    <scope>NUCLEOTIDE SEQUENCE</scope>
    <source>
        <strain evidence="2">LMG 23639</strain>
    </source>
</reference>
<protein>
    <recommendedName>
        <fullName evidence="4">LysR family transcriptional regulator</fullName>
    </recommendedName>
</protein>
<accession>A0ABQ4STS5</accession>
<reference evidence="2" key="2">
    <citation type="submission" date="2021-08" db="EMBL/GenBank/DDBJ databases">
        <authorList>
            <person name="Tani A."/>
            <person name="Ola A."/>
            <person name="Ogura Y."/>
            <person name="Katsura K."/>
            <person name="Hayashi T."/>
        </authorList>
    </citation>
    <scope>NUCLEOTIDE SEQUENCE</scope>
    <source>
        <strain evidence="2">LMG 23639</strain>
    </source>
</reference>
<evidence type="ECO:0000256" key="1">
    <source>
        <dbReference type="SAM" id="MobiDB-lite"/>
    </source>
</evidence>
<proteinExistence type="predicted"/>
<organism evidence="2 3">
    <name type="scientific">Methylobacterium jeotgali</name>
    <dbReference type="NCBI Taxonomy" id="381630"/>
    <lineage>
        <taxon>Bacteria</taxon>
        <taxon>Pseudomonadati</taxon>
        <taxon>Pseudomonadota</taxon>
        <taxon>Alphaproteobacteria</taxon>
        <taxon>Hyphomicrobiales</taxon>
        <taxon>Methylobacteriaceae</taxon>
        <taxon>Methylobacterium</taxon>
    </lineage>
</organism>
<evidence type="ECO:0000313" key="2">
    <source>
        <dbReference type="EMBL" id="GJE05243.1"/>
    </source>
</evidence>
<sequence length="57" mass="5893">MAARSDGDAGRSRRLVNLTLPGQIFLQEARKTLAQAETAPAAARRAGRGETGGISIG</sequence>
<evidence type="ECO:0008006" key="4">
    <source>
        <dbReference type="Google" id="ProtNLM"/>
    </source>
</evidence>